<organism evidence="1 2">
    <name type="scientific">Cryptolaemus montrouzieri</name>
    <dbReference type="NCBI Taxonomy" id="559131"/>
    <lineage>
        <taxon>Eukaryota</taxon>
        <taxon>Metazoa</taxon>
        <taxon>Ecdysozoa</taxon>
        <taxon>Arthropoda</taxon>
        <taxon>Hexapoda</taxon>
        <taxon>Insecta</taxon>
        <taxon>Pterygota</taxon>
        <taxon>Neoptera</taxon>
        <taxon>Endopterygota</taxon>
        <taxon>Coleoptera</taxon>
        <taxon>Polyphaga</taxon>
        <taxon>Cucujiformia</taxon>
        <taxon>Coccinelloidea</taxon>
        <taxon>Coccinellidae</taxon>
        <taxon>Scymninae</taxon>
        <taxon>Scymnini</taxon>
        <taxon>Cryptolaemus</taxon>
    </lineage>
</organism>
<comment type="caution">
    <text evidence="1">The sequence shown here is derived from an EMBL/GenBank/DDBJ whole genome shotgun (WGS) entry which is preliminary data.</text>
</comment>
<protein>
    <submittedName>
        <fullName evidence="1">Uncharacterized protein</fullName>
    </submittedName>
</protein>
<feature type="non-terminal residue" evidence="1">
    <location>
        <position position="1"/>
    </location>
</feature>
<gene>
    <name evidence="1" type="ORF">HHI36_008366</name>
</gene>
<dbReference type="Proteomes" id="UP001516400">
    <property type="component" value="Unassembled WGS sequence"/>
</dbReference>
<evidence type="ECO:0000313" key="1">
    <source>
        <dbReference type="EMBL" id="KAL3269292.1"/>
    </source>
</evidence>
<sequence>KQLILMGKGEAGEHRGTSLEEILLNLDENLLQEDAVGEHSEDENDTAALVSERTLIDEVDQSEERKQKKAEEIV</sequence>
<evidence type="ECO:0000313" key="2">
    <source>
        <dbReference type="Proteomes" id="UP001516400"/>
    </source>
</evidence>
<name>A0ABD2MSS6_9CUCU</name>
<dbReference type="AlphaFoldDB" id="A0ABD2MSS6"/>
<reference evidence="1 2" key="1">
    <citation type="journal article" date="2021" name="BMC Biol.">
        <title>Horizontally acquired antibacterial genes associated with adaptive radiation of ladybird beetles.</title>
        <authorList>
            <person name="Li H.S."/>
            <person name="Tang X.F."/>
            <person name="Huang Y.H."/>
            <person name="Xu Z.Y."/>
            <person name="Chen M.L."/>
            <person name="Du X.Y."/>
            <person name="Qiu B.Y."/>
            <person name="Chen P.T."/>
            <person name="Zhang W."/>
            <person name="Slipinski A."/>
            <person name="Escalona H.E."/>
            <person name="Waterhouse R.M."/>
            <person name="Zwick A."/>
            <person name="Pang H."/>
        </authorList>
    </citation>
    <scope>NUCLEOTIDE SEQUENCE [LARGE SCALE GENOMIC DNA]</scope>
    <source>
        <strain evidence="1">SYSU2018</strain>
    </source>
</reference>
<proteinExistence type="predicted"/>
<accession>A0ABD2MSS6</accession>
<dbReference type="EMBL" id="JABFTP020000021">
    <property type="protein sequence ID" value="KAL3269292.1"/>
    <property type="molecule type" value="Genomic_DNA"/>
</dbReference>
<keyword evidence="2" id="KW-1185">Reference proteome</keyword>